<comment type="caution">
    <text evidence="1">The sequence shown here is derived from an EMBL/GenBank/DDBJ whole genome shotgun (WGS) entry which is preliminary data.</text>
</comment>
<keyword evidence="2" id="KW-1185">Reference proteome</keyword>
<dbReference type="RefSeq" id="WP_380040189.1">
    <property type="nucleotide sequence ID" value="NZ_JBHSEH010000016.1"/>
</dbReference>
<organism evidence="1 2">
    <name type="scientific">Deinococcus navajonensis</name>
    <dbReference type="NCBI Taxonomy" id="309884"/>
    <lineage>
        <taxon>Bacteria</taxon>
        <taxon>Thermotogati</taxon>
        <taxon>Deinococcota</taxon>
        <taxon>Deinococci</taxon>
        <taxon>Deinococcales</taxon>
        <taxon>Deinococcaceae</taxon>
        <taxon>Deinococcus</taxon>
    </lineage>
</organism>
<proteinExistence type="predicted"/>
<dbReference type="EMBL" id="JBHSEH010000016">
    <property type="protein sequence ID" value="MFC4427070.1"/>
    <property type="molecule type" value="Genomic_DNA"/>
</dbReference>
<accession>A0ABV8XRV8</accession>
<name>A0ABV8XRV8_9DEIO</name>
<reference evidence="2" key="1">
    <citation type="journal article" date="2019" name="Int. J. Syst. Evol. Microbiol.">
        <title>The Global Catalogue of Microorganisms (GCM) 10K type strain sequencing project: providing services to taxonomists for standard genome sequencing and annotation.</title>
        <authorList>
            <consortium name="The Broad Institute Genomics Platform"/>
            <consortium name="The Broad Institute Genome Sequencing Center for Infectious Disease"/>
            <person name="Wu L."/>
            <person name="Ma J."/>
        </authorList>
    </citation>
    <scope>NUCLEOTIDE SEQUENCE [LARGE SCALE GENOMIC DNA]</scope>
    <source>
        <strain evidence="2">CCUG 56029</strain>
    </source>
</reference>
<evidence type="ECO:0000313" key="1">
    <source>
        <dbReference type="EMBL" id="MFC4427070.1"/>
    </source>
</evidence>
<evidence type="ECO:0000313" key="2">
    <source>
        <dbReference type="Proteomes" id="UP001595998"/>
    </source>
</evidence>
<dbReference type="Proteomes" id="UP001595998">
    <property type="component" value="Unassembled WGS sequence"/>
</dbReference>
<dbReference type="InterPro" id="IPR029024">
    <property type="entry name" value="TerB-like"/>
</dbReference>
<gene>
    <name evidence="1" type="ORF">ACFOZ9_12700</name>
</gene>
<sequence>MHHTDDSPLSTQARLDALRAMLLRLISDGQLTDAEMQLLVDTRSALHLSDQAVRSLRGEIYHTALRQAQQHGRVTARDAELLDRIVQFVNGGVWLTEHFGDRQEENEPRGL</sequence>
<dbReference type="SUPFAM" id="SSF158682">
    <property type="entry name" value="TerB-like"/>
    <property type="match status" value="1"/>
</dbReference>
<protein>
    <submittedName>
        <fullName evidence="1">Uncharacterized protein</fullName>
    </submittedName>
</protein>